<dbReference type="InterPro" id="IPR029033">
    <property type="entry name" value="His_PPase_superfam"/>
</dbReference>
<dbReference type="InterPro" id="IPR013078">
    <property type="entry name" value="His_Pase_superF_clade-1"/>
</dbReference>
<dbReference type="EMBL" id="CP154858">
    <property type="protein sequence ID" value="XDT72471.1"/>
    <property type="molecule type" value="Genomic_DNA"/>
</dbReference>
<sequence>MALFLIRHTPVDAAPGAIYGQREVALAADWPDRFRALAEALPDGVGRICTSPLSRCRKLAYWLQAARWPQATLQVISDLVEMSFGRWEGQSWSTIPRAELDVWASDWVNHPPPGGESFLQVRERWRRVLAGLDDAAGHVLLVTHAGMIRVALTDYLGLPPGAAFALKVGFGEVYRLRYPANF</sequence>
<evidence type="ECO:0000313" key="1">
    <source>
        <dbReference type="EMBL" id="XDT72471.1"/>
    </source>
</evidence>
<name>A0AB39UWY9_9GAMM</name>
<protein>
    <submittedName>
        <fullName evidence="1">Histidine phosphatase family protein</fullName>
    </submittedName>
</protein>
<reference evidence="1" key="1">
    <citation type="submission" date="2024-05" db="EMBL/GenBank/DDBJ databases">
        <title>Genome sequencing of novel strain.</title>
        <authorList>
            <person name="Ganbat D."/>
            <person name="Ganbat S."/>
            <person name="Lee S.-J."/>
        </authorList>
    </citation>
    <scope>NUCLEOTIDE SEQUENCE</scope>
    <source>
        <strain evidence="1">SMD15-11</strain>
    </source>
</reference>
<dbReference type="SMART" id="SM00855">
    <property type="entry name" value="PGAM"/>
    <property type="match status" value="1"/>
</dbReference>
<proteinExistence type="predicted"/>
<dbReference type="AlphaFoldDB" id="A0AB39UWY9"/>
<dbReference type="SUPFAM" id="SSF53254">
    <property type="entry name" value="Phosphoglycerate mutase-like"/>
    <property type="match status" value="1"/>
</dbReference>
<dbReference type="KEGG" id="tcd:AAIA72_00335"/>
<dbReference type="Gene3D" id="3.40.50.1240">
    <property type="entry name" value="Phosphoglycerate mutase-like"/>
    <property type="match status" value="1"/>
</dbReference>
<dbReference type="RefSeq" id="WP_369601478.1">
    <property type="nucleotide sequence ID" value="NZ_CP154858.1"/>
</dbReference>
<dbReference type="Pfam" id="PF00300">
    <property type="entry name" value="His_Phos_1"/>
    <property type="match status" value="1"/>
</dbReference>
<gene>
    <name evidence="1" type="ORF">AAIA72_00335</name>
</gene>
<organism evidence="1">
    <name type="scientific">Thermohahella caldifontis</name>
    <dbReference type="NCBI Taxonomy" id="3142973"/>
    <lineage>
        <taxon>Bacteria</taxon>
        <taxon>Pseudomonadati</taxon>
        <taxon>Pseudomonadota</taxon>
        <taxon>Gammaproteobacteria</taxon>
        <taxon>Oceanospirillales</taxon>
        <taxon>Hahellaceae</taxon>
        <taxon>Thermohahella</taxon>
    </lineage>
</organism>
<accession>A0AB39UWY9</accession>